<dbReference type="GO" id="GO:0016042">
    <property type="term" value="P:lipid catabolic process"/>
    <property type="evidence" value="ECO:0007669"/>
    <property type="project" value="UniProtKB-KW"/>
</dbReference>
<proteinExistence type="inferred from homology"/>
<keyword evidence="8" id="KW-0443">Lipid metabolism</keyword>
<evidence type="ECO:0000256" key="1">
    <source>
        <dbReference type="ARBA" id="ARBA00001024"/>
    </source>
</evidence>
<dbReference type="InterPro" id="IPR005152">
    <property type="entry name" value="Lipase_secreted"/>
</dbReference>
<dbReference type="Gene3D" id="3.40.50.1820">
    <property type="entry name" value="alpha/beta hydrolase"/>
    <property type="match status" value="1"/>
</dbReference>
<keyword evidence="7" id="KW-0843">Virulence</keyword>
<dbReference type="InterPro" id="IPR029058">
    <property type="entry name" value="AB_hydrolase_fold"/>
</dbReference>
<organism evidence="14 15">
    <name type="scientific">Malassezia cuniculi</name>
    <dbReference type="NCBI Taxonomy" id="948313"/>
    <lineage>
        <taxon>Eukaryota</taxon>
        <taxon>Fungi</taxon>
        <taxon>Dikarya</taxon>
        <taxon>Basidiomycota</taxon>
        <taxon>Ustilaginomycotina</taxon>
        <taxon>Malasseziomycetes</taxon>
        <taxon>Malasseziales</taxon>
        <taxon>Malasseziaceae</taxon>
        <taxon>Malassezia</taxon>
    </lineage>
</organism>
<feature type="signal peptide" evidence="13">
    <location>
        <begin position="1"/>
        <end position="24"/>
    </location>
</feature>
<gene>
    <name evidence="14" type="ORF">MCUN1_002266</name>
</gene>
<evidence type="ECO:0000313" key="14">
    <source>
        <dbReference type="EMBL" id="WFD35412.1"/>
    </source>
</evidence>
<feature type="chain" id="PRO_5042285284" description="triacylglycerol lipase" evidence="13">
    <location>
        <begin position="25"/>
        <end position="501"/>
    </location>
</feature>
<comment type="catalytic activity">
    <reaction evidence="10">
        <text>a diacylglycerol + H2O = a monoacylglycerol + a fatty acid + H(+)</text>
        <dbReference type="Rhea" id="RHEA:32731"/>
        <dbReference type="ChEBI" id="CHEBI:15377"/>
        <dbReference type="ChEBI" id="CHEBI:15378"/>
        <dbReference type="ChEBI" id="CHEBI:17408"/>
        <dbReference type="ChEBI" id="CHEBI:18035"/>
        <dbReference type="ChEBI" id="CHEBI:28868"/>
    </reaction>
</comment>
<evidence type="ECO:0000313" key="15">
    <source>
        <dbReference type="Proteomes" id="UP001219933"/>
    </source>
</evidence>
<evidence type="ECO:0000256" key="2">
    <source>
        <dbReference type="ARBA" id="ARBA00004613"/>
    </source>
</evidence>
<evidence type="ECO:0000256" key="8">
    <source>
        <dbReference type="ARBA" id="ARBA00023098"/>
    </source>
</evidence>
<feature type="region of interest" description="Disordered" evidence="12">
    <location>
        <begin position="482"/>
        <end position="501"/>
    </location>
</feature>
<dbReference type="EC" id="3.1.1.3" evidence="3"/>
<evidence type="ECO:0000256" key="7">
    <source>
        <dbReference type="ARBA" id="ARBA00023026"/>
    </source>
</evidence>
<evidence type="ECO:0000256" key="4">
    <source>
        <dbReference type="ARBA" id="ARBA00022525"/>
    </source>
</evidence>
<dbReference type="GO" id="GO:0005576">
    <property type="term" value="C:extracellular region"/>
    <property type="evidence" value="ECO:0007669"/>
    <property type="project" value="UniProtKB-SubCell"/>
</dbReference>
<dbReference type="Pfam" id="PF03583">
    <property type="entry name" value="LIP"/>
    <property type="match status" value="1"/>
</dbReference>
<dbReference type="PANTHER" id="PTHR34853">
    <property type="match status" value="1"/>
</dbReference>
<evidence type="ECO:0000256" key="12">
    <source>
        <dbReference type="SAM" id="MobiDB-lite"/>
    </source>
</evidence>
<dbReference type="SUPFAM" id="SSF53474">
    <property type="entry name" value="alpha/beta-Hydrolases"/>
    <property type="match status" value="1"/>
</dbReference>
<evidence type="ECO:0000256" key="9">
    <source>
        <dbReference type="ARBA" id="ARBA00043986"/>
    </source>
</evidence>
<evidence type="ECO:0000256" key="10">
    <source>
        <dbReference type="ARBA" id="ARBA00047591"/>
    </source>
</evidence>
<comment type="catalytic activity">
    <reaction evidence="11">
        <text>a monoacylglycerol + H2O = glycerol + a fatty acid + H(+)</text>
        <dbReference type="Rhea" id="RHEA:15245"/>
        <dbReference type="ChEBI" id="CHEBI:15377"/>
        <dbReference type="ChEBI" id="CHEBI:15378"/>
        <dbReference type="ChEBI" id="CHEBI:17408"/>
        <dbReference type="ChEBI" id="CHEBI:17754"/>
        <dbReference type="ChEBI" id="CHEBI:28868"/>
    </reaction>
</comment>
<comment type="subcellular location">
    <subcellularLocation>
        <location evidence="2">Secreted</location>
    </subcellularLocation>
</comment>
<dbReference type="Gene3D" id="1.10.260.130">
    <property type="match status" value="1"/>
</dbReference>
<accession>A0AAF0J6C6</accession>
<dbReference type="Proteomes" id="UP001219933">
    <property type="component" value="Chromosome 3"/>
</dbReference>
<keyword evidence="15" id="KW-1185">Reference proteome</keyword>
<evidence type="ECO:0000256" key="6">
    <source>
        <dbReference type="ARBA" id="ARBA00022963"/>
    </source>
</evidence>
<protein>
    <recommendedName>
        <fullName evidence="3">triacylglycerol lipase</fullName>
        <ecNumber evidence="3">3.1.1.3</ecNumber>
    </recommendedName>
</protein>
<evidence type="ECO:0000256" key="11">
    <source>
        <dbReference type="ARBA" id="ARBA00048461"/>
    </source>
</evidence>
<reference evidence="14" key="1">
    <citation type="submission" date="2023-03" db="EMBL/GenBank/DDBJ databases">
        <title>Mating type loci evolution in Malassezia.</title>
        <authorList>
            <person name="Coelho M.A."/>
        </authorList>
    </citation>
    <scope>NUCLEOTIDE SEQUENCE</scope>
    <source>
        <strain evidence="14">CBS 11721</strain>
    </source>
</reference>
<comment type="catalytic activity">
    <reaction evidence="1">
        <text>a triacylglycerol + H2O = a diacylglycerol + a fatty acid + H(+)</text>
        <dbReference type="Rhea" id="RHEA:12044"/>
        <dbReference type="ChEBI" id="CHEBI:15377"/>
        <dbReference type="ChEBI" id="CHEBI:15378"/>
        <dbReference type="ChEBI" id="CHEBI:17855"/>
        <dbReference type="ChEBI" id="CHEBI:18035"/>
        <dbReference type="ChEBI" id="CHEBI:28868"/>
        <dbReference type="EC" id="3.1.1.3"/>
    </reaction>
</comment>
<comment type="similarity">
    <text evidence="9">Belongs to the AB hydrolase superfamily. Lipase family. Class Lip subfamily.</text>
</comment>
<evidence type="ECO:0000256" key="13">
    <source>
        <dbReference type="SAM" id="SignalP"/>
    </source>
</evidence>
<keyword evidence="5" id="KW-0378">Hydrolase</keyword>
<evidence type="ECO:0000256" key="5">
    <source>
        <dbReference type="ARBA" id="ARBA00022801"/>
    </source>
</evidence>
<evidence type="ECO:0000256" key="3">
    <source>
        <dbReference type="ARBA" id="ARBA00013279"/>
    </source>
</evidence>
<sequence length="501" mass="55549">MFGASLYNWLALAVAVFVPMMANALVIPYPMNDPFYYPDANSGWQNEAPGTILKTRQIQAASIGALKLNLFAWQYLYRTSANLPSKPSFTVTTVLVPHRADKSKLVSIASPENANSMKCAPSYLFRYSGILELDNFEPRWEQMIYTLFLEEGWIVASPDHQGPESASAAGFYQGHMTLDGIRAAINAPEVGIDRDNVKIIGHGYSGGAIANGWAAGLQPSYAPELNMVGWSLGGTPSDPRMTLSFLDGSATAALTLIGAVGVIDAYPKTLGELAQNEIWTQHGRWAVDIAHNNCVYTMVALFAFQRIQSEKYVQGGKNFTDWPQINSILAKLTMGSDPQYVPRAPVFMFHAAVDEQILWYQANNTAVAWCNQGANIRFLTFTDWTMEHVVAYLLATPYIVNFMRDRFDGKDYYGGGCQFDTMTENPLFDPDVLGQRYELLFTVILDLLGKEIGPKDSILMKKTLNNENPNKGKPLKIFQGKKNITDGIGPNNKYHKGNMNN</sequence>
<keyword evidence="13" id="KW-0732">Signal</keyword>
<dbReference type="GO" id="GO:0004806">
    <property type="term" value="F:triacylglycerol lipase activity"/>
    <property type="evidence" value="ECO:0007669"/>
    <property type="project" value="UniProtKB-EC"/>
</dbReference>
<keyword evidence="6" id="KW-0442">Lipid degradation</keyword>
<dbReference type="AlphaFoldDB" id="A0AAF0J6C6"/>
<keyword evidence="4" id="KW-0964">Secreted</keyword>
<dbReference type="PANTHER" id="PTHR34853:SF1">
    <property type="entry name" value="LIPASE 5"/>
    <property type="match status" value="1"/>
</dbReference>
<name>A0AAF0J6C6_9BASI</name>
<dbReference type="EMBL" id="CP119879">
    <property type="protein sequence ID" value="WFD35412.1"/>
    <property type="molecule type" value="Genomic_DNA"/>
</dbReference>